<comment type="caution">
    <text evidence="2">The sequence shown here is derived from an EMBL/GenBank/DDBJ whole genome shotgun (WGS) entry which is preliminary data.</text>
</comment>
<gene>
    <name evidence="2" type="ORF">EJB05_33407</name>
</gene>
<proteinExistence type="predicted"/>
<feature type="region of interest" description="Disordered" evidence="1">
    <location>
        <begin position="92"/>
        <end position="162"/>
    </location>
</feature>
<reference evidence="2 3" key="1">
    <citation type="journal article" date="2019" name="Sci. Rep.">
        <title>A high-quality genome of Eragrostis curvula grass provides insights into Poaceae evolution and supports new strategies to enhance forage quality.</title>
        <authorList>
            <person name="Carballo J."/>
            <person name="Santos B.A.C.M."/>
            <person name="Zappacosta D."/>
            <person name="Garbus I."/>
            <person name="Selva J.P."/>
            <person name="Gallo C.A."/>
            <person name="Diaz A."/>
            <person name="Albertini E."/>
            <person name="Caccamo M."/>
            <person name="Echenique V."/>
        </authorList>
    </citation>
    <scope>NUCLEOTIDE SEQUENCE [LARGE SCALE GENOMIC DNA]</scope>
    <source>
        <strain evidence="3">cv. Victoria</strain>
        <tissue evidence="2">Leaf</tissue>
    </source>
</reference>
<dbReference type="PANTHER" id="PTHR34395:SF5">
    <property type="entry name" value="DIHYDRONEOPTERIN ALDOLASE_EPIMERASE DOMAIN-CONTAINING PROTEIN"/>
    <property type="match status" value="1"/>
</dbReference>
<protein>
    <submittedName>
        <fullName evidence="2">Uncharacterized protein</fullName>
    </submittedName>
</protein>
<name>A0A5J9U168_9POAL</name>
<dbReference type="PANTHER" id="PTHR34395">
    <property type="entry name" value="OS11G0427500 PROTEIN"/>
    <property type="match status" value="1"/>
</dbReference>
<dbReference type="EMBL" id="RWGY01000029">
    <property type="protein sequence ID" value="TVU17376.1"/>
    <property type="molecule type" value="Genomic_DNA"/>
</dbReference>
<dbReference type="OrthoDB" id="1704267at2759"/>
<dbReference type="Proteomes" id="UP000324897">
    <property type="component" value="Chromosome 7"/>
</dbReference>
<keyword evidence="3" id="KW-1185">Reference proteome</keyword>
<accession>A0A5J9U168</accession>
<sequence>MEELTDEEKATAAGFFEKEIKRELFMKFKNHNVRLIWLRKEIRCQLLHGGVGLSLATPGVVFSAPQSSRLMVGSASEVKQFSCSDPGFGPPNQRRACATPVSLPAPLPKTSHDTPRLGAFPGYLGSPAKGGRASPCRDAAGSSPSTQPLYTRPNPPSPSTVSGLKLRVAARSSPNVKMRRFGVSRIRPSRYAPASPPLVAHVLLFVDGLGDLLLRCPELTEASAGLGAAMGRALAAAAAVEKQEIDLMSNTI</sequence>
<organism evidence="2 3">
    <name type="scientific">Eragrostis curvula</name>
    <name type="common">weeping love grass</name>
    <dbReference type="NCBI Taxonomy" id="38414"/>
    <lineage>
        <taxon>Eukaryota</taxon>
        <taxon>Viridiplantae</taxon>
        <taxon>Streptophyta</taxon>
        <taxon>Embryophyta</taxon>
        <taxon>Tracheophyta</taxon>
        <taxon>Spermatophyta</taxon>
        <taxon>Magnoliopsida</taxon>
        <taxon>Liliopsida</taxon>
        <taxon>Poales</taxon>
        <taxon>Poaceae</taxon>
        <taxon>PACMAD clade</taxon>
        <taxon>Chloridoideae</taxon>
        <taxon>Eragrostideae</taxon>
        <taxon>Eragrostidinae</taxon>
        <taxon>Eragrostis</taxon>
    </lineage>
</organism>
<dbReference type="AlphaFoldDB" id="A0A5J9U168"/>
<evidence type="ECO:0000256" key="1">
    <source>
        <dbReference type="SAM" id="MobiDB-lite"/>
    </source>
</evidence>
<dbReference type="Gramene" id="TVU17376">
    <property type="protein sequence ID" value="TVU17376"/>
    <property type="gene ID" value="EJB05_33407"/>
</dbReference>
<evidence type="ECO:0000313" key="2">
    <source>
        <dbReference type="EMBL" id="TVU17376.1"/>
    </source>
</evidence>
<evidence type="ECO:0000313" key="3">
    <source>
        <dbReference type="Proteomes" id="UP000324897"/>
    </source>
</evidence>